<dbReference type="PROSITE" id="PS50888">
    <property type="entry name" value="BHLH"/>
    <property type="match status" value="1"/>
</dbReference>
<dbReference type="HOGENOM" id="CLU_171328_3_0_1"/>
<keyword evidence="4" id="KW-0539">Nucleus</keyword>
<dbReference type="GO" id="GO:0046983">
    <property type="term" value="F:protein dimerization activity"/>
    <property type="evidence" value="ECO:0007669"/>
    <property type="project" value="InterPro"/>
</dbReference>
<dbReference type="GO" id="GO:0007399">
    <property type="term" value="P:nervous system development"/>
    <property type="evidence" value="ECO:0007669"/>
    <property type="project" value="UniProtKB-KW"/>
</dbReference>
<dbReference type="Proteomes" id="UP000030746">
    <property type="component" value="Unassembled WGS sequence"/>
</dbReference>
<dbReference type="SMART" id="SM00353">
    <property type="entry name" value="HLH"/>
    <property type="match status" value="1"/>
</dbReference>
<evidence type="ECO:0000256" key="4">
    <source>
        <dbReference type="ARBA" id="ARBA00023242"/>
    </source>
</evidence>
<evidence type="ECO:0000313" key="7">
    <source>
        <dbReference type="Proteomes" id="UP000030746"/>
    </source>
</evidence>
<dbReference type="GO" id="GO:0000981">
    <property type="term" value="F:DNA-binding transcription factor activity, RNA polymerase II-specific"/>
    <property type="evidence" value="ECO:0007669"/>
    <property type="project" value="TreeGrafter"/>
</dbReference>
<dbReference type="KEGG" id="lgi:LOTGIDRAFT_80373"/>
<dbReference type="InterPro" id="IPR036638">
    <property type="entry name" value="HLH_DNA-bd_sf"/>
</dbReference>
<sequence>PHLVAKRNARERRRVQAVNSAFTKLRKHVPYEARHKRLSKVKTLQLAIDYIHALQDII</sequence>
<feature type="domain" description="BHLH" evidence="5">
    <location>
        <begin position="2"/>
        <end position="54"/>
    </location>
</feature>
<name>V3Z0W2_LOTGI</name>
<dbReference type="GO" id="GO:0005634">
    <property type="term" value="C:nucleus"/>
    <property type="evidence" value="ECO:0007669"/>
    <property type="project" value="UniProtKB-SubCell"/>
</dbReference>
<keyword evidence="3" id="KW-0238">DNA-binding</keyword>
<dbReference type="InterPro" id="IPR050283">
    <property type="entry name" value="E-box_TF_Regulators"/>
</dbReference>
<evidence type="ECO:0000256" key="3">
    <source>
        <dbReference type="ARBA" id="ARBA00023125"/>
    </source>
</evidence>
<dbReference type="OrthoDB" id="6241467at2759"/>
<dbReference type="PANTHER" id="PTHR23349:SF108">
    <property type="entry name" value="BHLH DOMAIN-CONTAINING PROTEIN"/>
    <property type="match status" value="1"/>
</dbReference>
<dbReference type="Gene3D" id="4.10.280.10">
    <property type="entry name" value="Helix-loop-helix DNA-binding domain"/>
    <property type="match status" value="1"/>
</dbReference>
<reference evidence="6 7" key="1">
    <citation type="journal article" date="2013" name="Nature">
        <title>Insights into bilaterian evolution from three spiralian genomes.</title>
        <authorList>
            <person name="Simakov O."/>
            <person name="Marletaz F."/>
            <person name="Cho S.J."/>
            <person name="Edsinger-Gonzales E."/>
            <person name="Havlak P."/>
            <person name="Hellsten U."/>
            <person name="Kuo D.H."/>
            <person name="Larsson T."/>
            <person name="Lv J."/>
            <person name="Arendt D."/>
            <person name="Savage R."/>
            <person name="Osoegawa K."/>
            <person name="de Jong P."/>
            <person name="Grimwood J."/>
            <person name="Chapman J.A."/>
            <person name="Shapiro H."/>
            <person name="Aerts A."/>
            <person name="Otillar R.P."/>
            <person name="Terry A.Y."/>
            <person name="Boore J.L."/>
            <person name="Grigoriev I.V."/>
            <person name="Lindberg D.R."/>
            <person name="Seaver E.C."/>
            <person name="Weisblat D.A."/>
            <person name="Putnam N.H."/>
            <person name="Rokhsar D.S."/>
        </authorList>
    </citation>
    <scope>NUCLEOTIDE SEQUENCE [LARGE SCALE GENOMIC DNA]</scope>
</reference>
<keyword evidence="2" id="KW-0524">Neurogenesis</keyword>
<evidence type="ECO:0000256" key="2">
    <source>
        <dbReference type="ARBA" id="ARBA00022902"/>
    </source>
</evidence>
<evidence type="ECO:0000313" key="6">
    <source>
        <dbReference type="EMBL" id="ESO84158.1"/>
    </source>
</evidence>
<organism evidence="6 7">
    <name type="scientific">Lottia gigantea</name>
    <name type="common">Giant owl limpet</name>
    <dbReference type="NCBI Taxonomy" id="225164"/>
    <lineage>
        <taxon>Eukaryota</taxon>
        <taxon>Metazoa</taxon>
        <taxon>Spiralia</taxon>
        <taxon>Lophotrochozoa</taxon>
        <taxon>Mollusca</taxon>
        <taxon>Gastropoda</taxon>
        <taxon>Patellogastropoda</taxon>
        <taxon>Lottioidea</taxon>
        <taxon>Lottiidae</taxon>
        <taxon>Lottia</taxon>
    </lineage>
</organism>
<gene>
    <name evidence="6" type="ORF">LOTGIDRAFT_80373</name>
</gene>
<dbReference type="GeneID" id="20252454"/>
<evidence type="ECO:0000256" key="1">
    <source>
        <dbReference type="ARBA" id="ARBA00004123"/>
    </source>
</evidence>
<comment type="subcellular location">
    <subcellularLocation>
        <location evidence="1">Nucleus</location>
    </subcellularLocation>
</comment>
<dbReference type="CDD" id="cd11418">
    <property type="entry name" value="bHLH_TS_ASCL"/>
    <property type="match status" value="1"/>
</dbReference>
<dbReference type="InterPro" id="IPR011598">
    <property type="entry name" value="bHLH_dom"/>
</dbReference>
<dbReference type="AlphaFoldDB" id="V3Z0W2"/>
<proteinExistence type="predicted"/>
<evidence type="ECO:0000259" key="5">
    <source>
        <dbReference type="PROSITE" id="PS50888"/>
    </source>
</evidence>
<dbReference type="GO" id="GO:0000977">
    <property type="term" value="F:RNA polymerase II transcription regulatory region sequence-specific DNA binding"/>
    <property type="evidence" value="ECO:0007669"/>
    <property type="project" value="TreeGrafter"/>
</dbReference>
<feature type="non-terminal residue" evidence="6">
    <location>
        <position position="1"/>
    </location>
</feature>
<dbReference type="FunFam" id="4.10.280.10:FF:000029">
    <property type="entry name" value="Achaete-scute family bHLH transcription factor 1"/>
    <property type="match status" value="1"/>
</dbReference>
<keyword evidence="7" id="KW-1185">Reference proteome</keyword>
<dbReference type="SUPFAM" id="SSF47459">
    <property type="entry name" value="HLH, helix-loop-helix DNA-binding domain"/>
    <property type="match status" value="1"/>
</dbReference>
<protein>
    <recommendedName>
        <fullName evidence="5">BHLH domain-containing protein</fullName>
    </recommendedName>
</protein>
<accession>V3Z0W2</accession>
<dbReference type="RefSeq" id="XP_009065042.1">
    <property type="nucleotide sequence ID" value="XM_009066794.1"/>
</dbReference>
<dbReference type="PANTHER" id="PTHR23349">
    <property type="entry name" value="BASIC HELIX-LOOP-HELIX TRANSCRIPTION FACTOR, TWIST"/>
    <property type="match status" value="1"/>
</dbReference>
<dbReference type="Pfam" id="PF00010">
    <property type="entry name" value="HLH"/>
    <property type="match status" value="1"/>
</dbReference>
<dbReference type="STRING" id="225164.V3Z0W2"/>
<dbReference type="CTD" id="20252454"/>
<dbReference type="EMBL" id="KB203566">
    <property type="protein sequence ID" value="ESO84158.1"/>
    <property type="molecule type" value="Genomic_DNA"/>
</dbReference>
<feature type="non-terminal residue" evidence="6">
    <location>
        <position position="58"/>
    </location>
</feature>
<dbReference type="OMA" id="HVPCESY"/>